<dbReference type="GO" id="GO:0016853">
    <property type="term" value="F:isomerase activity"/>
    <property type="evidence" value="ECO:0007669"/>
    <property type="project" value="UniProtKB-KW"/>
</dbReference>
<feature type="domain" description="Chalcone isomerase" evidence="1">
    <location>
        <begin position="8"/>
        <end position="175"/>
    </location>
</feature>
<dbReference type="InterPro" id="IPR016088">
    <property type="entry name" value="Chalcone_isomerase_3-sand"/>
</dbReference>
<sequence length="176" mass="19385">MLPSWAFAAEIKGVTFADQAETQGGQPLELIGTGLFTYLVWDAYVGGYYQDARRPRPAPLSDVSRRLVLEYFHAIESADFAKATTRGVRQNLSEANFAAIEAELSRFNAAYRDVSPGDRYALEWQAEEGGKGRLTLALNDTLLFESASLALANGVFAIWLGDSPARDDFRSQLLGR</sequence>
<dbReference type="Pfam" id="PF16036">
    <property type="entry name" value="Chalcone_3"/>
    <property type="match status" value="1"/>
</dbReference>
<comment type="caution">
    <text evidence="2">The sequence shown here is derived from an EMBL/GenBank/DDBJ whole genome shotgun (WGS) entry which is preliminary data.</text>
</comment>
<reference evidence="2 3" key="1">
    <citation type="submission" date="2024-02" db="EMBL/GenBank/DDBJ databases">
        <title>Bacteria isolated from the canopy kelp, Nereocystis luetkeana.</title>
        <authorList>
            <person name="Pfister C.A."/>
            <person name="Younker I.T."/>
            <person name="Light S.H."/>
        </authorList>
    </citation>
    <scope>NUCLEOTIDE SEQUENCE [LARGE SCALE GENOMIC DNA]</scope>
    <source>
        <strain evidence="2 3">TI.5.07</strain>
    </source>
</reference>
<accession>A0ABU9GEL9</accession>
<dbReference type="Proteomes" id="UP001378242">
    <property type="component" value="Unassembled WGS sequence"/>
</dbReference>
<dbReference type="Gene3D" id="3.50.70.10">
    <property type="match status" value="1"/>
</dbReference>
<proteinExistence type="predicted"/>
<keyword evidence="3" id="KW-1185">Reference proteome</keyword>
<dbReference type="InterPro" id="IPR016087">
    <property type="entry name" value="Chalcone_isomerase"/>
</dbReference>
<organism evidence="2 3">
    <name type="scientific">Cobetia marina</name>
    <name type="common">Deleya marina</name>
    <dbReference type="NCBI Taxonomy" id="28258"/>
    <lineage>
        <taxon>Bacteria</taxon>
        <taxon>Pseudomonadati</taxon>
        <taxon>Pseudomonadota</taxon>
        <taxon>Gammaproteobacteria</taxon>
        <taxon>Oceanospirillales</taxon>
        <taxon>Halomonadaceae</taxon>
        <taxon>Cobetia</taxon>
    </lineage>
</organism>
<gene>
    <name evidence="2" type="ORF">V6243_08715</name>
</gene>
<evidence type="ECO:0000259" key="1">
    <source>
        <dbReference type="Pfam" id="PF16036"/>
    </source>
</evidence>
<keyword evidence="2" id="KW-0413">Isomerase</keyword>
<dbReference type="EMBL" id="JBAKAP010000008">
    <property type="protein sequence ID" value="MEL0616915.1"/>
    <property type="molecule type" value="Genomic_DNA"/>
</dbReference>
<name>A0ABU9GEL9_COBMA</name>
<evidence type="ECO:0000313" key="3">
    <source>
        <dbReference type="Proteomes" id="UP001378242"/>
    </source>
</evidence>
<evidence type="ECO:0000313" key="2">
    <source>
        <dbReference type="EMBL" id="MEL0616915.1"/>
    </source>
</evidence>
<protein>
    <submittedName>
        <fullName evidence="2">Chalcone isomerase family protein</fullName>
    </submittedName>
</protein>
<dbReference type="RefSeq" id="WP_341542373.1">
    <property type="nucleotide sequence ID" value="NZ_JBAKAP010000008.1"/>
</dbReference>